<reference key="2">
    <citation type="submission" date="2011-04" db="EMBL/GenBank/DDBJ databases">
        <title>Complete sequence of chromosome of Haliscomenobacter hydrossis DSM 1100.</title>
        <authorList>
            <consortium name="US DOE Joint Genome Institute (JGI-PGF)"/>
            <person name="Lucas S."/>
            <person name="Han J."/>
            <person name="Lapidus A."/>
            <person name="Bruce D."/>
            <person name="Goodwin L."/>
            <person name="Pitluck S."/>
            <person name="Peters L."/>
            <person name="Kyrpides N."/>
            <person name="Mavromatis K."/>
            <person name="Ivanova N."/>
            <person name="Ovchinnikova G."/>
            <person name="Pagani I."/>
            <person name="Daligault H."/>
            <person name="Detter J.C."/>
            <person name="Han C."/>
            <person name="Land M."/>
            <person name="Hauser L."/>
            <person name="Markowitz V."/>
            <person name="Cheng J.-F."/>
            <person name="Hugenholtz P."/>
            <person name="Woyke T."/>
            <person name="Wu D."/>
            <person name="Verbarg S."/>
            <person name="Frueling A."/>
            <person name="Brambilla E."/>
            <person name="Klenk H.-P."/>
            <person name="Eisen J.A."/>
        </authorList>
    </citation>
    <scope>NUCLEOTIDE SEQUENCE</scope>
    <source>
        <strain>DSM 1100</strain>
    </source>
</reference>
<gene>
    <name evidence="2" type="ordered locus">Halhy_1488</name>
</gene>
<protein>
    <submittedName>
        <fullName evidence="2">Uncharacterized protein</fullName>
    </submittedName>
</protein>
<evidence type="ECO:0000313" key="2">
    <source>
        <dbReference type="EMBL" id="AEE49381.1"/>
    </source>
</evidence>
<dbReference type="KEGG" id="hhy:Halhy_1488"/>
<evidence type="ECO:0000313" key="3">
    <source>
        <dbReference type="Proteomes" id="UP000008461"/>
    </source>
</evidence>
<dbReference type="EMBL" id="CP002691">
    <property type="protein sequence ID" value="AEE49381.1"/>
    <property type="molecule type" value="Genomic_DNA"/>
</dbReference>
<sequence length="138" mass="15537">MRKLILAIFFFGSFIVAGFAQEFQIACTNGYFNNNTFCCGYTKANQANVGVIKFPNFVPPDNVGIVYSWYAVHPDGPKFWDTPVPGRVVPLPWSGEYKVYVLIHFIDKTTRQRVTSYRSNTITVKALACEGNKDGSQH</sequence>
<proteinExistence type="predicted"/>
<feature type="signal peptide" evidence="1">
    <location>
        <begin position="1"/>
        <end position="20"/>
    </location>
</feature>
<dbReference type="AlphaFoldDB" id="F4KYE0"/>
<keyword evidence="3" id="KW-1185">Reference proteome</keyword>
<keyword evidence="1" id="KW-0732">Signal</keyword>
<accession>F4KYE0</accession>
<dbReference type="RefSeq" id="WP_013763935.1">
    <property type="nucleotide sequence ID" value="NC_015510.1"/>
</dbReference>
<reference evidence="2 3" key="1">
    <citation type="journal article" date="2011" name="Stand. Genomic Sci.">
        <title>Complete genome sequence of Haliscomenobacter hydrossis type strain (O).</title>
        <authorList>
            <consortium name="US DOE Joint Genome Institute (JGI-PGF)"/>
            <person name="Daligault H."/>
            <person name="Lapidus A."/>
            <person name="Zeytun A."/>
            <person name="Nolan M."/>
            <person name="Lucas S."/>
            <person name="Del Rio T.G."/>
            <person name="Tice H."/>
            <person name="Cheng J.F."/>
            <person name="Tapia R."/>
            <person name="Han C."/>
            <person name="Goodwin L."/>
            <person name="Pitluck S."/>
            <person name="Liolios K."/>
            <person name="Pagani I."/>
            <person name="Ivanova N."/>
            <person name="Huntemann M."/>
            <person name="Mavromatis K."/>
            <person name="Mikhailova N."/>
            <person name="Pati A."/>
            <person name="Chen A."/>
            <person name="Palaniappan K."/>
            <person name="Land M."/>
            <person name="Hauser L."/>
            <person name="Brambilla E.M."/>
            <person name="Rohde M."/>
            <person name="Verbarg S."/>
            <person name="Goker M."/>
            <person name="Bristow J."/>
            <person name="Eisen J.A."/>
            <person name="Markowitz V."/>
            <person name="Hugenholtz P."/>
            <person name="Kyrpides N.C."/>
            <person name="Klenk H.P."/>
            <person name="Woyke T."/>
        </authorList>
    </citation>
    <scope>NUCLEOTIDE SEQUENCE [LARGE SCALE GENOMIC DNA]</scope>
    <source>
        <strain evidence="3">ATCC 27775 / DSM 1100 / LMG 10767 / O</strain>
    </source>
</reference>
<dbReference type="Proteomes" id="UP000008461">
    <property type="component" value="Chromosome"/>
</dbReference>
<name>F4KYE0_HALH1</name>
<organism evidence="2 3">
    <name type="scientific">Haliscomenobacter hydrossis (strain ATCC 27775 / DSM 1100 / LMG 10767 / O)</name>
    <dbReference type="NCBI Taxonomy" id="760192"/>
    <lineage>
        <taxon>Bacteria</taxon>
        <taxon>Pseudomonadati</taxon>
        <taxon>Bacteroidota</taxon>
        <taxon>Saprospiria</taxon>
        <taxon>Saprospirales</taxon>
        <taxon>Haliscomenobacteraceae</taxon>
        <taxon>Haliscomenobacter</taxon>
    </lineage>
</organism>
<feature type="chain" id="PRO_5003317296" evidence="1">
    <location>
        <begin position="21"/>
        <end position="138"/>
    </location>
</feature>
<dbReference type="HOGENOM" id="CLU_1852387_0_0_10"/>
<evidence type="ECO:0000256" key="1">
    <source>
        <dbReference type="SAM" id="SignalP"/>
    </source>
</evidence>